<feature type="compositionally biased region" description="Acidic residues" evidence="1">
    <location>
        <begin position="41"/>
        <end position="55"/>
    </location>
</feature>
<dbReference type="EMBL" id="KV745260">
    <property type="protein sequence ID" value="OCK75930.1"/>
    <property type="molecule type" value="Genomic_DNA"/>
</dbReference>
<feature type="region of interest" description="Disordered" evidence="1">
    <location>
        <begin position="1"/>
        <end position="103"/>
    </location>
</feature>
<feature type="region of interest" description="Disordered" evidence="1">
    <location>
        <begin position="118"/>
        <end position="137"/>
    </location>
</feature>
<organism evidence="2 3">
    <name type="scientific">Lepidopterella palustris CBS 459.81</name>
    <dbReference type="NCBI Taxonomy" id="1314670"/>
    <lineage>
        <taxon>Eukaryota</taxon>
        <taxon>Fungi</taxon>
        <taxon>Dikarya</taxon>
        <taxon>Ascomycota</taxon>
        <taxon>Pezizomycotina</taxon>
        <taxon>Dothideomycetes</taxon>
        <taxon>Pleosporomycetidae</taxon>
        <taxon>Mytilinidiales</taxon>
        <taxon>Argynnaceae</taxon>
        <taxon>Lepidopterella</taxon>
    </lineage>
</organism>
<name>A0A8E2E283_9PEZI</name>
<keyword evidence="3" id="KW-1185">Reference proteome</keyword>
<evidence type="ECO:0000313" key="3">
    <source>
        <dbReference type="Proteomes" id="UP000250266"/>
    </source>
</evidence>
<sequence>MSHKTPSEDEVVSTLAHLNLSTKNPAHHPNPKHKSTPVADSWDEELSGDDTETEETTSTCPSRSTTSTSATPSPIKPISSYATPNPPPPTPASPTNVPFDFPDSVAYPYTAELVECKERGSSGTASPTRRPEKTTAVAGRLIAGALGVRAPKRTEEEREYDRVVREKEKKRREEERDRERREKEEAERRKKAVWED</sequence>
<evidence type="ECO:0000256" key="1">
    <source>
        <dbReference type="SAM" id="MobiDB-lite"/>
    </source>
</evidence>
<gene>
    <name evidence="2" type="ORF">K432DRAFT_429082</name>
</gene>
<protein>
    <submittedName>
        <fullName evidence="2">Uncharacterized protein</fullName>
    </submittedName>
</protein>
<proteinExistence type="predicted"/>
<feature type="region of interest" description="Disordered" evidence="1">
    <location>
        <begin position="151"/>
        <end position="196"/>
    </location>
</feature>
<feature type="compositionally biased region" description="Basic residues" evidence="1">
    <location>
        <begin position="25"/>
        <end position="35"/>
    </location>
</feature>
<reference evidence="2 3" key="1">
    <citation type="journal article" date="2016" name="Nat. Commun.">
        <title>Ectomycorrhizal ecology is imprinted in the genome of the dominant symbiotic fungus Cenococcum geophilum.</title>
        <authorList>
            <consortium name="DOE Joint Genome Institute"/>
            <person name="Peter M."/>
            <person name="Kohler A."/>
            <person name="Ohm R.A."/>
            <person name="Kuo A."/>
            <person name="Krutzmann J."/>
            <person name="Morin E."/>
            <person name="Arend M."/>
            <person name="Barry K.W."/>
            <person name="Binder M."/>
            <person name="Choi C."/>
            <person name="Clum A."/>
            <person name="Copeland A."/>
            <person name="Grisel N."/>
            <person name="Haridas S."/>
            <person name="Kipfer T."/>
            <person name="LaButti K."/>
            <person name="Lindquist E."/>
            <person name="Lipzen A."/>
            <person name="Maire R."/>
            <person name="Meier B."/>
            <person name="Mihaltcheva S."/>
            <person name="Molinier V."/>
            <person name="Murat C."/>
            <person name="Poggeler S."/>
            <person name="Quandt C.A."/>
            <person name="Sperisen C."/>
            <person name="Tritt A."/>
            <person name="Tisserant E."/>
            <person name="Crous P.W."/>
            <person name="Henrissat B."/>
            <person name="Nehls U."/>
            <person name="Egli S."/>
            <person name="Spatafora J.W."/>
            <person name="Grigoriev I.V."/>
            <person name="Martin F.M."/>
        </authorList>
    </citation>
    <scope>NUCLEOTIDE SEQUENCE [LARGE SCALE GENOMIC DNA]</scope>
    <source>
        <strain evidence="2 3">CBS 459.81</strain>
    </source>
</reference>
<evidence type="ECO:0000313" key="2">
    <source>
        <dbReference type="EMBL" id="OCK75930.1"/>
    </source>
</evidence>
<feature type="compositionally biased region" description="Low complexity" evidence="1">
    <location>
        <begin position="56"/>
        <end position="83"/>
    </location>
</feature>
<dbReference type="AlphaFoldDB" id="A0A8E2E283"/>
<dbReference type="OrthoDB" id="5418203at2759"/>
<feature type="compositionally biased region" description="Basic and acidic residues" evidence="1">
    <location>
        <begin position="152"/>
        <end position="196"/>
    </location>
</feature>
<accession>A0A8E2E283</accession>
<dbReference type="Proteomes" id="UP000250266">
    <property type="component" value="Unassembled WGS sequence"/>
</dbReference>